<dbReference type="Proteomes" id="UP000249619">
    <property type="component" value="Unassembled WGS sequence"/>
</dbReference>
<reference evidence="3" key="1">
    <citation type="submission" date="2018-05" db="EMBL/GenBank/DDBJ databases">
        <title>Draft genome sequence of Stemphylium lycopersici strain CIDEFI 213.</title>
        <authorList>
            <person name="Medina R."/>
            <person name="Franco M.E.E."/>
            <person name="Lucentini C.G."/>
            <person name="Saparrat M.C.N."/>
            <person name="Balatti P.A."/>
        </authorList>
    </citation>
    <scope>NUCLEOTIDE SEQUENCE [LARGE SCALE GENOMIC DNA]</scope>
    <source>
        <strain evidence="3">CIDEFI 213</strain>
    </source>
</reference>
<feature type="region of interest" description="Disordered" evidence="1">
    <location>
        <begin position="1202"/>
        <end position="1231"/>
    </location>
</feature>
<feature type="compositionally biased region" description="Basic and acidic residues" evidence="1">
    <location>
        <begin position="1349"/>
        <end position="1360"/>
    </location>
</feature>
<feature type="region of interest" description="Disordered" evidence="1">
    <location>
        <begin position="1247"/>
        <end position="1406"/>
    </location>
</feature>
<name>A0A364NEZ4_STELY</name>
<evidence type="ECO:0000256" key="1">
    <source>
        <dbReference type="SAM" id="MobiDB-lite"/>
    </source>
</evidence>
<keyword evidence="3" id="KW-1185">Reference proteome</keyword>
<feature type="compositionally biased region" description="Basic and acidic residues" evidence="1">
    <location>
        <begin position="1396"/>
        <end position="1406"/>
    </location>
</feature>
<evidence type="ECO:0000313" key="2">
    <source>
        <dbReference type="EMBL" id="RAR15787.1"/>
    </source>
</evidence>
<feature type="compositionally biased region" description="Polar residues" evidence="1">
    <location>
        <begin position="1370"/>
        <end position="1381"/>
    </location>
</feature>
<gene>
    <name evidence="2" type="ORF">DDE83_000803</name>
</gene>
<organism evidence="2 3">
    <name type="scientific">Stemphylium lycopersici</name>
    <name type="common">Tomato gray leaf spot disease fungus</name>
    <name type="synonym">Thyrospora lycopersici</name>
    <dbReference type="NCBI Taxonomy" id="183478"/>
    <lineage>
        <taxon>Eukaryota</taxon>
        <taxon>Fungi</taxon>
        <taxon>Dikarya</taxon>
        <taxon>Ascomycota</taxon>
        <taxon>Pezizomycotina</taxon>
        <taxon>Dothideomycetes</taxon>
        <taxon>Pleosporomycetidae</taxon>
        <taxon>Pleosporales</taxon>
        <taxon>Pleosporineae</taxon>
        <taxon>Pleosporaceae</taxon>
        <taxon>Stemphylium</taxon>
    </lineage>
</organism>
<feature type="compositionally biased region" description="Polar residues" evidence="1">
    <location>
        <begin position="512"/>
        <end position="523"/>
    </location>
</feature>
<accession>A0A364NEZ4</accession>
<evidence type="ECO:0000313" key="3">
    <source>
        <dbReference type="Proteomes" id="UP000249619"/>
    </source>
</evidence>
<feature type="compositionally biased region" description="Basic residues" evidence="1">
    <location>
        <begin position="1272"/>
        <end position="1283"/>
    </location>
</feature>
<dbReference type="EMBL" id="QGDH01000008">
    <property type="protein sequence ID" value="RAR15787.1"/>
    <property type="molecule type" value="Genomic_DNA"/>
</dbReference>
<feature type="region of interest" description="Disordered" evidence="1">
    <location>
        <begin position="510"/>
        <end position="555"/>
    </location>
</feature>
<protein>
    <submittedName>
        <fullName evidence="2">Uncharacterized protein</fullName>
    </submittedName>
</protein>
<feature type="compositionally biased region" description="Polar residues" evidence="1">
    <location>
        <begin position="1140"/>
        <end position="1150"/>
    </location>
</feature>
<feature type="compositionally biased region" description="Polar residues" evidence="1">
    <location>
        <begin position="1222"/>
        <end position="1231"/>
    </location>
</feature>
<sequence>MSIRTDSIGFLDPRSVIAGYHQYRFKDSMAHAKRPSITSDWDKIPKHKWIFEVVMIYLAFEPLVGRSILKGFPLRRFAEHSSMTQAILLNGASLRHFIYPICIDLFRRGKHAPDGLGAVTQLLQEHGHWNIPNPSHGSADKITVSSQAKGNLSQSDFPVNGLQSSLIETMPELSSDIGGSTSTATSTALLCITSFPDAIHTLRFGNPSELHIDSVKAGFLQSYHGLASGEGASYIRSFHLLLLYLLARPVAGTLSPTSVDEASEVLALYFSYFSKKNLLFSGPRHGALRSFAKNLRDVLVHGKLDDQLTASYILGEVKGQYAKFEYQYDNVTVQLPGTTKVLKVTTFLEALESLRSGFAEDLDPASVFSGWYHHNYLRRYTLRQTEIEYAEWDHYDYAVVYLMLKQPAAILQLTTSPDEVKFRARIVHVPVNEHYQGSIMDQSPALLQNARASLPHPTLTGVTHFCHRSYPTPMESGLLRTHMGALKTLRQQIVADSILLPMGVTPVDQRDASVSQLPSSSIHQESREENDSKPSQTVDPVEHSKPAAYNDPRAPLTYDEATVQSLLPKSLERLLASGAYLQKGWLAQVTPTLAPKQQVLLIEKALVKLSQRMKLSKNRPNSSLRRRTFSTLITEAKRMYRMLQARHDALINPNILRRPRNPFTHVVHSTVEADIHETKEWHANEVARYNQLISELQQVEGSDDTTTKQILLRQYHTSQLKVRSAVKYLQRLRIEQKEIMQAKQQLGDATGRPPVAGEKMKTHKDHYQASGVNAQRIVDGFFEGPCLPHRVQHYVLGDLHESFKRAFWILGQRVFPQLIKETGWTDPESLSLAEFETLMYRSLDMRLIHETHRRQFQSLRLIRNAHAHASSEVDVDRLIEFLTDAKDIAYSISKSGLERHVEKYMRLLQSFKQASIRQRDKMQDRFRSIQSSLDYQREMALRKLHRRTRMTIRQSRWTTEEERIDKQYSKAISRSLNELRGIYHERQGILAESLMQFALESQIRNRLRELKPSWASDLVEFLIRDFGVIPDGSSKQTQEGLTQGKPDDHVSDVQFLNPVKLHPGKIAPHTLRLLRRTRKPSLWGDRLRGKQRTFRRSFNPTSDSIQQTNQTPQHLDQFEEDPSFGFLQPLAKNKIHPKTSQKALSSSSARTRPEDQVQKQVKTSHVECKDKTHKEATAIGVNKSNQTTPGYDLSRLVEPIHRSTTRRTSQVEPLKVSHARPITQQNESSKITWRDYQQGQITIRFRNEKPVSSLDKMSMPNDAGDRPSLRFSRSRGVRRHKKGSALSASAPPPRTPENGLTEARTKIDGEETTSMGVHSGTMYTAQNFGNTTHEHEQKPPVHNTPSPPRDTHRDAADKLSKLYALRSAQGHAQYNRGNNASAERKDSGTQYSDPASDTRENQTELR</sequence>
<feature type="region of interest" description="Disordered" evidence="1">
    <location>
        <begin position="1132"/>
        <end position="1169"/>
    </location>
</feature>
<comment type="caution">
    <text evidence="2">The sequence shown here is derived from an EMBL/GenBank/DDBJ whole genome shotgun (WGS) entry which is preliminary data.</text>
</comment>
<proteinExistence type="predicted"/>
<feature type="compositionally biased region" description="Polar residues" evidence="1">
    <location>
        <begin position="1312"/>
        <end position="1331"/>
    </location>
</feature>